<dbReference type="Proteomes" id="UP000053555">
    <property type="component" value="Unassembled WGS sequence"/>
</dbReference>
<dbReference type="InterPro" id="IPR043502">
    <property type="entry name" value="DNA/RNA_pol_sf"/>
</dbReference>
<dbReference type="AlphaFoldDB" id="A0A0B2PHQ5"/>
<reference evidence="1" key="1">
    <citation type="submission" date="2014-07" db="EMBL/GenBank/DDBJ databases">
        <title>Identification of a novel salt tolerance gene in wild soybean by whole-genome sequencing.</title>
        <authorList>
            <person name="Lam H.-M."/>
            <person name="Qi X."/>
            <person name="Li M.-W."/>
            <person name="Liu X."/>
            <person name="Xie M."/>
            <person name="Ni M."/>
            <person name="Xu X."/>
        </authorList>
    </citation>
    <scope>NUCLEOTIDE SEQUENCE [LARGE SCALE GENOMIC DNA]</scope>
    <source>
        <tissue evidence="1">Root</tissue>
    </source>
</reference>
<accession>A0A0B2PHQ5</accession>
<dbReference type="EMBL" id="KN667142">
    <property type="protein sequence ID" value="KHN07234.1"/>
    <property type="molecule type" value="Genomic_DNA"/>
</dbReference>
<name>A0A0B2PHQ5_GLYSO</name>
<dbReference type="CDD" id="cd09272">
    <property type="entry name" value="RNase_HI_RT_Ty1"/>
    <property type="match status" value="1"/>
</dbReference>
<evidence type="ECO:0000313" key="1">
    <source>
        <dbReference type="EMBL" id="KHN07234.1"/>
    </source>
</evidence>
<feature type="non-terminal residue" evidence="1">
    <location>
        <position position="1"/>
    </location>
</feature>
<gene>
    <name evidence="1" type="ORF">glysoja_045023</name>
</gene>
<protein>
    <submittedName>
        <fullName evidence="1">Retrovirus-related Pol polyprotein from transposon TNT 1-94</fullName>
    </submittedName>
</protein>
<feature type="non-terminal residue" evidence="1">
    <location>
        <position position="172"/>
    </location>
</feature>
<organism evidence="1">
    <name type="scientific">Glycine soja</name>
    <name type="common">Wild soybean</name>
    <dbReference type="NCBI Taxonomy" id="3848"/>
    <lineage>
        <taxon>Eukaryota</taxon>
        <taxon>Viridiplantae</taxon>
        <taxon>Streptophyta</taxon>
        <taxon>Embryophyta</taxon>
        <taxon>Tracheophyta</taxon>
        <taxon>Spermatophyta</taxon>
        <taxon>Magnoliopsida</taxon>
        <taxon>eudicotyledons</taxon>
        <taxon>Gunneridae</taxon>
        <taxon>Pentapetalae</taxon>
        <taxon>rosids</taxon>
        <taxon>fabids</taxon>
        <taxon>Fabales</taxon>
        <taxon>Fabaceae</taxon>
        <taxon>Papilionoideae</taxon>
        <taxon>50 kb inversion clade</taxon>
        <taxon>NPAAA clade</taxon>
        <taxon>indigoferoid/millettioid clade</taxon>
        <taxon>Phaseoleae</taxon>
        <taxon>Glycine</taxon>
        <taxon>Glycine subgen. Soja</taxon>
    </lineage>
</organism>
<dbReference type="PANTHER" id="PTHR11439:SF484">
    <property type="entry name" value="REVERSE TRANSCRIPTASE TY1_COPIA-TYPE DOMAIN-CONTAINING PROTEIN"/>
    <property type="match status" value="1"/>
</dbReference>
<dbReference type="SUPFAM" id="SSF56672">
    <property type="entry name" value="DNA/RNA polymerases"/>
    <property type="match status" value="1"/>
</dbReference>
<proteinExistence type="predicted"/>
<sequence>TITRPDISFVVGVVSQFMQNPHVDHWNVVMCILKYVKNALGQGLLYEDKGNTQVSGYCDADWAACPIDRRSTSGYCIFIGGNVIYRKSKKQTVVARSSAEAEYRSMAMVTCELMWIKHFLQELRFCEVVQMKLYCDNQAALHIASNSVFHERTKHIEIDCHFIREKLLSKEI</sequence>
<dbReference type="PANTHER" id="PTHR11439">
    <property type="entry name" value="GAG-POL-RELATED RETROTRANSPOSON"/>
    <property type="match status" value="1"/>
</dbReference>